<reference evidence="1" key="1">
    <citation type="submission" date="2022-01" db="EMBL/GenBank/DDBJ databases">
        <authorList>
            <person name="Braso-Vives M."/>
        </authorList>
    </citation>
    <scope>NUCLEOTIDE SEQUENCE</scope>
</reference>
<evidence type="ECO:0000313" key="1">
    <source>
        <dbReference type="EMBL" id="CAH1266610.1"/>
    </source>
</evidence>
<dbReference type="GO" id="GO:0003676">
    <property type="term" value="F:nucleic acid binding"/>
    <property type="evidence" value="ECO:0007669"/>
    <property type="project" value="InterPro"/>
</dbReference>
<dbReference type="Gene3D" id="3.30.420.10">
    <property type="entry name" value="Ribonuclease H-like superfamily/Ribonuclease H"/>
    <property type="match status" value="1"/>
</dbReference>
<evidence type="ECO:0000313" key="2">
    <source>
        <dbReference type="Proteomes" id="UP000838412"/>
    </source>
</evidence>
<protein>
    <submittedName>
        <fullName evidence="1">Hypp3433 protein</fullName>
    </submittedName>
</protein>
<dbReference type="Proteomes" id="UP000838412">
    <property type="component" value="Chromosome 5"/>
</dbReference>
<sequence length="95" mass="11149">MDSVTYVNEILHRTLRPWIQKVFPNGHRFQQIENLWAELKHHLRKTVKPRNQAELVNGILQFWSGVDEEKCQRYIGHLQKVIPKVIEMNGGASGF</sequence>
<dbReference type="AlphaFoldDB" id="A0A8K0EXA3"/>
<dbReference type="OrthoDB" id="6021633at2759"/>
<name>A0A8K0EXA3_BRALA</name>
<dbReference type="EMBL" id="OV696690">
    <property type="protein sequence ID" value="CAH1266610.1"/>
    <property type="molecule type" value="Genomic_DNA"/>
</dbReference>
<accession>A0A8K0EXA3</accession>
<keyword evidence="2" id="KW-1185">Reference proteome</keyword>
<organism evidence="1 2">
    <name type="scientific">Branchiostoma lanceolatum</name>
    <name type="common">Common lancelet</name>
    <name type="synonym">Amphioxus lanceolatum</name>
    <dbReference type="NCBI Taxonomy" id="7740"/>
    <lineage>
        <taxon>Eukaryota</taxon>
        <taxon>Metazoa</taxon>
        <taxon>Chordata</taxon>
        <taxon>Cephalochordata</taxon>
        <taxon>Leptocardii</taxon>
        <taxon>Amphioxiformes</taxon>
        <taxon>Branchiostomatidae</taxon>
        <taxon>Branchiostoma</taxon>
    </lineage>
</organism>
<gene>
    <name evidence="1" type="primary">Hypp3433</name>
    <name evidence="1" type="ORF">BLAG_LOCUS20161</name>
</gene>
<dbReference type="InterPro" id="IPR036397">
    <property type="entry name" value="RNaseH_sf"/>
</dbReference>
<proteinExistence type="predicted"/>